<evidence type="ECO:0000313" key="1">
    <source>
        <dbReference type="EMBL" id="OBS81252.1"/>
    </source>
</evidence>
<organism evidence="1 2">
    <name type="scientific">Neotoma lepida</name>
    <name type="common">Desert woodrat</name>
    <dbReference type="NCBI Taxonomy" id="56216"/>
    <lineage>
        <taxon>Eukaryota</taxon>
        <taxon>Metazoa</taxon>
        <taxon>Chordata</taxon>
        <taxon>Craniata</taxon>
        <taxon>Vertebrata</taxon>
        <taxon>Euteleostomi</taxon>
        <taxon>Mammalia</taxon>
        <taxon>Eutheria</taxon>
        <taxon>Euarchontoglires</taxon>
        <taxon>Glires</taxon>
        <taxon>Rodentia</taxon>
        <taxon>Myomorpha</taxon>
        <taxon>Muroidea</taxon>
        <taxon>Cricetidae</taxon>
        <taxon>Neotominae</taxon>
        <taxon>Neotoma</taxon>
    </lineage>
</organism>
<reference evidence="1 2" key="1">
    <citation type="submission" date="2016-06" db="EMBL/GenBank/DDBJ databases">
        <title>The Draft Genome Sequence and Annotation of the Desert Woodrat Neotoma lepida.</title>
        <authorList>
            <person name="Campbell M."/>
            <person name="Oakeson K.F."/>
            <person name="Yandell M."/>
            <person name="Halpert J.R."/>
            <person name="Dearing D."/>
        </authorList>
    </citation>
    <scope>NUCLEOTIDE SEQUENCE [LARGE SCALE GENOMIC DNA]</scope>
    <source>
        <strain evidence="1">417</strain>
        <tissue evidence="1">Liver</tissue>
    </source>
</reference>
<dbReference type="AlphaFoldDB" id="A0A1A6HU39"/>
<evidence type="ECO:0000313" key="2">
    <source>
        <dbReference type="Proteomes" id="UP000092124"/>
    </source>
</evidence>
<accession>A0A1A6HU39</accession>
<gene>
    <name evidence="1" type="ORF">A6R68_20547</name>
</gene>
<protein>
    <submittedName>
        <fullName evidence="1">Uncharacterized protein</fullName>
    </submittedName>
</protein>
<keyword evidence="2" id="KW-1185">Reference proteome</keyword>
<dbReference type="EMBL" id="LZPO01017285">
    <property type="protein sequence ID" value="OBS81252.1"/>
    <property type="molecule type" value="Genomic_DNA"/>
</dbReference>
<comment type="caution">
    <text evidence="1">The sequence shown here is derived from an EMBL/GenBank/DDBJ whole genome shotgun (WGS) entry which is preliminary data.</text>
</comment>
<proteinExistence type="predicted"/>
<sequence length="95" mass="10973">MDSLLSAMRLSEESLEFEWTLLAKHRIKTGIIVLLVKTKQTQTVGPILPQTALMAIHIEVMVMSLETDQYWYEYQDGYWDGPCRDAKTRIAKVAR</sequence>
<dbReference type="Proteomes" id="UP000092124">
    <property type="component" value="Unassembled WGS sequence"/>
</dbReference>
<name>A0A1A6HU39_NEOLE</name>